<dbReference type="InterPro" id="IPR050697">
    <property type="entry name" value="Adenylyl/Guanylyl_Cyclase_3/4"/>
</dbReference>
<dbReference type="PANTHER" id="PTHR43081">
    <property type="entry name" value="ADENYLATE CYCLASE, TERMINAL-DIFFERENTIATION SPECIFIC-RELATED"/>
    <property type="match status" value="1"/>
</dbReference>
<dbReference type="PANTHER" id="PTHR43081:SF1">
    <property type="entry name" value="ADENYLATE CYCLASE, TERMINAL-DIFFERENTIATION SPECIFIC"/>
    <property type="match status" value="1"/>
</dbReference>
<dbReference type="SMART" id="SM00044">
    <property type="entry name" value="CYCc"/>
    <property type="match status" value="1"/>
</dbReference>
<sequence>MKDECTMKTETQLSFDADFDLSNAQITVLLVDDQPFIGKMIGSMLKEEPDIIFHYCQDARKAIHMANHVSPTVILQDLTMPDVDGLQMVKYYRLNTFSRQTPLIVLSGQEDAKVKADAFALGANDYMVKPPDRIELIARIRYHSQAYINMLQRDAAYRRVEEQSAELEIRNQFIKKTFGRYLSDDIVESILDTPEGLELGGEKRKVTIMMTDLRGFTSIGERLPPEDVLAIINIYLKSMTDIILKYEGTIDEFIGDAILVIFGAPVFQEDDARRAIACAVEMQQSMETVNKKISRWAILKFVWGLALILERLLLEISVQKNDPSMGLLEAMST</sequence>
<evidence type="ECO:0000313" key="4">
    <source>
        <dbReference type="EMBL" id="ETR69601.1"/>
    </source>
</evidence>
<organism evidence="4 5">
    <name type="scientific">Candidatus Magnetoglobus multicellularis str. Araruama</name>
    <dbReference type="NCBI Taxonomy" id="890399"/>
    <lineage>
        <taxon>Bacteria</taxon>
        <taxon>Pseudomonadati</taxon>
        <taxon>Thermodesulfobacteriota</taxon>
        <taxon>Desulfobacteria</taxon>
        <taxon>Desulfobacterales</taxon>
        <taxon>Desulfobacteraceae</taxon>
        <taxon>Candidatus Magnetoglobus</taxon>
    </lineage>
</organism>
<evidence type="ECO:0000259" key="3">
    <source>
        <dbReference type="PROSITE" id="PS50125"/>
    </source>
</evidence>
<feature type="modified residue" description="4-aspartylphosphate" evidence="1">
    <location>
        <position position="77"/>
    </location>
</feature>
<gene>
    <name evidence="4" type="ORF">OMM_03831</name>
</gene>
<dbReference type="AlphaFoldDB" id="A0A1V1P463"/>
<dbReference type="Pfam" id="PF00211">
    <property type="entry name" value="Guanylate_cyc"/>
    <property type="match status" value="1"/>
</dbReference>
<accession>A0A1V1P463</accession>
<feature type="domain" description="Response regulatory" evidence="2">
    <location>
        <begin position="27"/>
        <end position="144"/>
    </location>
</feature>
<dbReference type="InterPro" id="IPR001054">
    <property type="entry name" value="A/G_cyclase"/>
</dbReference>
<keyword evidence="1" id="KW-0597">Phosphoprotein</keyword>
<dbReference type="SUPFAM" id="SSF55073">
    <property type="entry name" value="Nucleotide cyclase"/>
    <property type="match status" value="1"/>
</dbReference>
<dbReference type="CDD" id="cd07302">
    <property type="entry name" value="CHD"/>
    <property type="match status" value="1"/>
</dbReference>
<name>A0A1V1P463_9BACT</name>
<dbReference type="Gene3D" id="3.30.70.1230">
    <property type="entry name" value="Nucleotide cyclase"/>
    <property type="match status" value="1"/>
</dbReference>
<proteinExistence type="predicted"/>
<dbReference type="SMART" id="SM00448">
    <property type="entry name" value="REC"/>
    <property type="match status" value="1"/>
</dbReference>
<dbReference type="PROSITE" id="PS50110">
    <property type="entry name" value="RESPONSE_REGULATORY"/>
    <property type="match status" value="1"/>
</dbReference>
<dbReference type="EMBL" id="ATBP01000604">
    <property type="protein sequence ID" value="ETR69601.1"/>
    <property type="molecule type" value="Genomic_DNA"/>
</dbReference>
<dbReference type="InterPro" id="IPR011006">
    <property type="entry name" value="CheY-like_superfamily"/>
</dbReference>
<dbReference type="InterPro" id="IPR029787">
    <property type="entry name" value="Nucleotide_cyclase"/>
</dbReference>
<feature type="domain" description="Guanylate cyclase" evidence="3">
    <location>
        <begin position="207"/>
        <end position="333"/>
    </location>
</feature>
<evidence type="ECO:0000313" key="5">
    <source>
        <dbReference type="Proteomes" id="UP000189670"/>
    </source>
</evidence>
<dbReference type="GO" id="GO:0006171">
    <property type="term" value="P:cAMP biosynthetic process"/>
    <property type="evidence" value="ECO:0007669"/>
    <property type="project" value="TreeGrafter"/>
</dbReference>
<dbReference type="GO" id="GO:0000160">
    <property type="term" value="P:phosphorelay signal transduction system"/>
    <property type="evidence" value="ECO:0007669"/>
    <property type="project" value="InterPro"/>
</dbReference>
<dbReference type="Gene3D" id="3.40.50.2300">
    <property type="match status" value="1"/>
</dbReference>
<comment type="caution">
    <text evidence="4">The sequence shown here is derived from an EMBL/GenBank/DDBJ whole genome shotgun (WGS) entry which is preliminary data.</text>
</comment>
<dbReference type="SUPFAM" id="SSF52172">
    <property type="entry name" value="CheY-like"/>
    <property type="match status" value="1"/>
</dbReference>
<evidence type="ECO:0000256" key="1">
    <source>
        <dbReference type="PROSITE-ProRule" id="PRU00169"/>
    </source>
</evidence>
<protein>
    <submittedName>
        <fullName evidence="4">Two-component system, chemotaxis family, response regulator WspR</fullName>
    </submittedName>
</protein>
<dbReference type="Pfam" id="PF00072">
    <property type="entry name" value="Response_reg"/>
    <property type="match status" value="1"/>
</dbReference>
<evidence type="ECO:0000259" key="2">
    <source>
        <dbReference type="PROSITE" id="PS50110"/>
    </source>
</evidence>
<reference evidence="5" key="1">
    <citation type="submission" date="2012-11" db="EMBL/GenBank/DDBJ databases">
        <authorList>
            <person name="Lucero-Rivera Y.E."/>
            <person name="Tovar-Ramirez D."/>
        </authorList>
    </citation>
    <scope>NUCLEOTIDE SEQUENCE [LARGE SCALE GENOMIC DNA]</scope>
    <source>
        <strain evidence="5">Araruama</strain>
    </source>
</reference>
<dbReference type="Proteomes" id="UP000189670">
    <property type="component" value="Unassembled WGS sequence"/>
</dbReference>
<dbReference type="InterPro" id="IPR001789">
    <property type="entry name" value="Sig_transdc_resp-reg_receiver"/>
</dbReference>
<dbReference type="PROSITE" id="PS50125">
    <property type="entry name" value="GUANYLATE_CYCLASE_2"/>
    <property type="match status" value="1"/>
</dbReference>
<dbReference type="GO" id="GO:0004016">
    <property type="term" value="F:adenylate cyclase activity"/>
    <property type="evidence" value="ECO:0007669"/>
    <property type="project" value="UniProtKB-ARBA"/>
</dbReference>